<dbReference type="EMBL" id="KN413676">
    <property type="protein sequence ID" value="KHG19678.1"/>
    <property type="molecule type" value="Genomic_DNA"/>
</dbReference>
<evidence type="ECO:0000313" key="2">
    <source>
        <dbReference type="Proteomes" id="UP000032142"/>
    </source>
</evidence>
<accession>A0A0B0NYU9</accession>
<name>A0A0B0NYU9_GOSAR</name>
<dbReference type="Proteomes" id="UP000032142">
    <property type="component" value="Unassembled WGS sequence"/>
</dbReference>
<gene>
    <name evidence="1" type="ORF">F383_06457</name>
</gene>
<reference evidence="2" key="1">
    <citation type="submission" date="2014-09" db="EMBL/GenBank/DDBJ databases">
        <authorList>
            <person name="Mudge J."/>
            <person name="Ramaraj T."/>
            <person name="Lindquist I.E."/>
            <person name="Bharti A.K."/>
            <person name="Sundararajan A."/>
            <person name="Cameron C.T."/>
            <person name="Woodward J.E."/>
            <person name="May G.D."/>
            <person name="Brubaker C."/>
            <person name="Broadhvest J."/>
            <person name="Wilkins T.A."/>
        </authorList>
    </citation>
    <scope>NUCLEOTIDE SEQUENCE</scope>
    <source>
        <strain evidence="2">cv. AKA8401</strain>
    </source>
</reference>
<protein>
    <submittedName>
        <fullName evidence="1">Uncharacterized protein</fullName>
    </submittedName>
</protein>
<dbReference type="AlphaFoldDB" id="A0A0B0NYU9"/>
<proteinExistence type="predicted"/>
<evidence type="ECO:0000313" key="1">
    <source>
        <dbReference type="EMBL" id="KHG19678.1"/>
    </source>
</evidence>
<keyword evidence="2" id="KW-1185">Reference proteome</keyword>
<organism evidence="1 2">
    <name type="scientific">Gossypium arboreum</name>
    <name type="common">Tree cotton</name>
    <name type="synonym">Gossypium nanking</name>
    <dbReference type="NCBI Taxonomy" id="29729"/>
    <lineage>
        <taxon>Eukaryota</taxon>
        <taxon>Viridiplantae</taxon>
        <taxon>Streptophyta</taxon>
        <taxon>Embryophyta</taxon>
        <taxon>Tracheophyta</taxon>
        <taxon>Spermatophyta</taxon>
        <taxon>Magnoliopsida</taxon>
        <taxon>eudicotyledons</taxon>
        <taxon>Gunneridae</taxon>
        <taxon>Pentapetalae</taxon>
        <taxon>rosids</taxon>
        <taxon>malvids</taxon>
        <taxon>Malvales</taxon>
        <taxon>Malvaceae</taxon>
        <taxon>Malvoideae</taxon>
        <taxon>Gossypium</taxon>
    </lineage>
</organism>
<sequence length="52" mass="6252">MHDCLFWIRFSETLGLGGFSPVVVLRKELMKITTQRTRREFLRLMNRNLEDP</sequence>